<evidence type="ECO:0000313" key="1">
    <source>
        <dbReference type="EMBL" id="CAF4403241.1"/>
    </source>
</evidence>
<feature type="non-terminal residue" evidence="1">
    <location>
        <position position="1"/>
    </location>
</feature>
<dbReference type="Proteomes" id="UP000663836">
    <property type="component" value="Unassembled WGS sequence"/>
</dbReference>
<comment type="caution">
    <text evidence="1">The sequence shown here is derived from an EMBL/GenBank/DDBJ whole genome shotgun (WGS) entry which is preliminary data.</text>
</comment>
<sequence length="37" mass="3958">YGTDDIELEVISIVVGGTDLVYSTSVESPAIKELTED</sequence>
<proteinExistence type="predicted"/>
<evidence type="ECO:0000313" key="2">
    <source>
        <dbReference type="Proteomes" id="UP000663836"/>
    </source>
</evidence>
<organism evidence="1 2">
    <name type="scientific">Rotaria sordida</name>
    <dbReference type="NCBI Taxonomy" id="392033"/>
    <lineage>
        <taxon>Eukaryota</taxon>
        <taxon>Metazoa</taxon>
        <taxon>Spiralia</taxon>
        <taxon>Gnathifera</taxon>
        <taxon>Rotifera</taxon>
        <taxon>Eurotatoria</taxon>
        <taxon>Bdelloidea</taxon>
        <taxon>Philodinida</taxon>
        <taxon>Philodinidae</taxon>
        <taxon>Rotaria</taxon>
    </lineage>
</organism>
<dbReference type="AlphaFoldDB" id="A0A820P668"/>
<protein>
    <submittedName>
        <fullName evidence="1">Uncharacterized protein</fullName>
    </submittedName>
</protein>
<gene>
    <name evidence="1" type="ORF">JBS370_LOCUS43513</name>
</gene>
<name>A0A820P668_9BILA</name>
<dbReference type="EMBL" id="CAJOBD010067880">
    <property type="protein sequence ID" value="CAF4403241.1"/>
    <property type="molecule type" value="Genomic_DNA"/>
</dbReference>
<accession>A0A820P668</accession>
<reference evidence="1" key="1">
    <citation type="submission" date="2021-02" db="EMBL/GenBank/DDBJ databases">
        <authorList>
            <person name="Nowell W R."/>
        </authorList>
    </citation>
    <scope>NUCLEOTIDE SEQUENCE</scope>
</reference>